<protein>
    <submittedName>
        <fullName evidence="8">(wild Malaysian banana) hypothetical protein</fullName>
    </submittedName>
</protein>
<evidence type="ECO:0000256" key="4">
    <source>
        <dbReference type="ARBA" id="ARBA00022927"/>
    </source>
</evidence>
<evidence type="ECO:0000256" key="6">
    <source>
        <dbReference type="SAM" id="MobiDB-lite"/>
    </source>
</evidence>
<organism evidence="8">
    <name type="scientific">Musa acuminata subsp. malaccensis</name>
    <name type="common">Wild banana</name>
    <name type="synonym">Musa malaccensis</name>
    <dbReference type="NCBI Taxonomy" id="214687"/>
    <lineage>
        <taxon>Eukaryota</taxon>
        <taxon>Viridiplantae</taxon>
        <taxon>Streptophyta</taxon>
        <taxon>Embryophyta</taxon>
        <taxon>Tracheophyta</taxon>
        <taxon>Spermatophyta</taxon>
        <taxon>Magnoliopsida</taxon>
        <taxon>Liliopsida</taxon>
        <taxon>Zingiberales</taxon>
        <taxon>Musaceae</taxon>
        <taxon>Musa</taxon>
    </lineage>
</organism>
<evidence type="ECO:0000256" key="1">
    <source>
        <dbReference type="ARBA" id="ARBA00004308"/>
    </source>
</evidence>
<dbReference type="InterPro" id="IPR002553">
    <property type="entry name" value="Clathrin/coatomer_adapt-like_N"/>
</dbReference>
<dbReference type="InterPro" id="IPR011989">
    <property type="entry name" value="ARM-like"/>
</dbReference>
<dbReference type="PANTHER" id="PTHR11134">
    <property type="entry name" value="ADAPTOR COMPLEX SUBUNIT BETA FAMILY MEMBER"/>
    <property type="match status" value="1"/>
</dbReference>
<evidence type="ECO:0000256" key="2">
    <source>
        <dbReference type="ARBA" id="ARBA00006613"/>
    </source>
</evidence>
<evidence type="ECO:0000256" key="3">
    <source>
        <dbReference type="ARBA" id="ARBA00022448"/>
    </source>
</evidence>
<dbReference type="InterPro" id="IPR026739">
    <property type="entry name" value="AP_beta"/>
</dbReference>
<dbReference type="GO" id="GO:0030117">
    <property type="term" value="C:membrane coat"/>
    <property type="evidence" value="ECO:0007669"/>
    <property type="project" value="InterPro"/>
</dbReference>
<dbReference type="EMBL" id="HG996473">
    <property type="protein sequence ID" value="CAG1856647.1"/>
    <property type="molecule type" value="Genomic_DNA"/>
</dbReference>
<evidence type="ECO:0000259" key="7">
    <source>
        <dbReference type="Pfam" id="PF01602"/>
    </source>
</evidence>
<accession>A0A8D7FK28</accession>
<evidence type="ECO:0000313" key="8">
    <source>
        <dbReference type="EMBL" id="CAG1856647.1"/>
    </source>
</evidence>
<feature type="region of interest" description="Disordered" evidence="6">
    <location>
        <begin position="559"/>
        <end position="580"/>
    </location>
</feature>
<dbReference type="GO" id="GO:0012505">
    <property type="term" value="C:endomembrane system"/>
    <property type="evidence" value="ECO:0007669"/>
    <property type="project" value="UniProtKB-SubCell"/>
</dbReference>
<dbReference type="InterPro" id="IPR016024">
    <property type="entry name" value="ARM-type_fold"/>
</dbReference>
<dbReference type="AlphaFoldDB" id="A0A8D7FK28"/>
<feature type="compositionally biased region" description="Basic and acidic residues" evidence="6">
    <location>
        <begin position="567"/>
        <end position="580"/>
    </location>
</feature>
<feature type="domain" description="Clathrin/coatomer adaptor adaptin-like N-terminal" evidence="7">
    <location>
        <begin position="2"/>
        <end position="317"/>
    </location>
</feature>
<name>A0A8D7FK28_MUSAM</name>
<gene>
    <name evidence="8" type="ORF">GSMUA_39910.1</name>
</gene>
<comment type="similarity">
    <text evidence="2">Belongs to the adaptor complexes large subunit family.</text>
</comment>
<comment type="subcellular location">
    <subcellularLocation>
        <location evidence="1">Endomembrane system</location>
    </subcellularLocation>
</comment>
<dbReference type="Gene3D" id="1.25.10.10">
    <property type="entry name" value="Leucine-rich Repeat Variant"/>
    <property type="match status" value="2"/>
</dbReference>
<dbReference type="Pfam" id="PF01602">
    <property type="entry name" value="Adaptin_N"/>
    <property type="match status" value="2"/>
</dbReference>
<sequence length="697" mass="77455">MAGIREHAVAPLVLAAISKCARDPSSYVRRCAAYALPKLYDLHHDEDSAALEELVDILLSDHSLGVVGAAAVAFKPVCPSRLYLIAKSFRRLCETLPDVEEWSQIVLIKILLRYVIARHGLVKESIMFTSNSVLTSQEDENFAAFGGMSNNHRCSLAGMACDSSISPMCKCYIEGQRDCLTQAGCMKGENNLDLPLTSTTNDDVDILLQCASPFLWSHNSAVVFGAATVHWIMAPREEVERIIKPILFILRSFQASKYVILCNTLVFAKAAPQIFLPYYEEFFVCSSDSYQTRALKLEILSTIATESSVPNILEEFEVIVRLACNLDKVKEPAARALIVWIIGEYNSVGQIIPKVVPSVLKYLAWTFMSEELETKLQILNTAAKVLLCAHGEDLLTFRKILSYVIELSKYDLNYDVRDRACFILKLMSHNLTLSSEEAITSFALQNGGIHHEFAEKIFSGEIHSGIAKSLRIYPPGSLSQIVFHAAPGYEPLPQPRSLHAENINLCTEFGYETKQPDLKMDKSNSFGTDDPDMSSGSLFEESGSVYDFHHYFIKSDGEDITSSNSNEIEHSSSESMRDTRDDRENTLINISYASADYDQASQSAKENLSAFISTDLAELISKSSLESWLDERPGLTSTQMPQQPSGRISINNLNCTVTPKLHMLLDPTNGNGLRADYAFSYEISTVSPVLVLIEVFL</sequence>
<reference evidence="8" key="1">
    <citation type="submission" date="2021-03" db="EMBL/GenBank/DDBJ databases">
        <authorList>
            <consortium name="Genoscope - CEA"/>
            <person name="William W."/>
        </authorList>
    </citation>
    <scope>NUCLEOTIDE SEQUENCE</scope>
    <source>
        <strain evidence="8">Doubled-haploid Pahang</strain>
    </source>
</reference>
<dbReference type="GO" id="GO:0006886">
    <property type="term" value="P:intracellular protein transport"/>
    <property type="evidence" value="ECO:0007669"/>
    <property type="project" value="InterPro"/>
</dbReference>
<proteinExistence type="inferred from homology"/>
<dbReference type="GO" id="GO:0016192">
    <property type="term" value="P:vesicle-mediated transport"/>
    <property type="evidence" value="ECO:0007669"/>
    <property type="project" value="InterPro"/>
</dbReference>
<feature type="domain" description="Clathrin/coatomer adaptor adaptin-like N-terminal" evidence="7">
    <location>
        <begin position="319"/>
        <end position="429"/>
    </location>
</feature>
<keyword evidence="5" id="KW-0472">Membrane</keyword>
<keyword evidence="3" id="KW-0813">Transport</keyword>
<dbReference type="SUPFAM" id="SSF48371">
    <property type="entry name" value="ARM repeat"/>
    <property type="match status" value="1"/>
</dbReference>
<keyword evidence="4" id="KW-0653">Protein transport</keyword>
<evidence type="ECO:0000256" key="5">
    <source>
        <dbReference type="ARBA" id="ARBA00023136"/>
    </source>
</evidence>